<feature type="transmembrane region" description="Helical" evidence="8">
    <location>
        <begin position="305"/>
        <end position="324"/>
    </location>
</feature>
<dbReference type="NCBIfam" id="TIGR02602">
    <property type="entry name" value="8TM_EpsH"/>
    <property type="match status" value="1"/>
</dbReference>
<dbReference type="Proteomes" id="UP000070560">
    <property type="component" value="Chromosome"/>
</dbReference>
<proteinExistence type="predicted"/>
<keyword evidence="11" id="KW-1185">Reference proteome</keyword>
<keyword evidence="2" id="KW-1003">Cell membrane</keyword>
<dbReference type="KEGG" id="daw:HS1_001647"/>
<feature type="transmembrane region" description="Helical" evidence="8">
    <location>
        <begin position="216"/>
        <end position="240"/>
    </location>
</feature>
<dbReference type="InterPro" id="IPR014263">
    <property type="entry name" value="Methanolan_biosynth_EpsI"/>
</dbReference>
<dbReference type="NCBIfam" id="TIGR02914">
    <property type="entry name" value="EpsI_fam"/>
    <property type="match status" value="1"/>
</dbReference>
<feature type="transmembrane region" description="Helical" evidence="8">
    <location>
        <begin position="12"/>
        <end position="37"/>
    </location>
</feature>
<accession>A0A7U4QLA0</accession>
<evidence type="ECO:0000256" key="5">
    <source>
        <dbReference type="ARBA" id="ARBA00022801"/>
    </source>
</evidence>
<evidence type="ECO:0000259" key="9">
    <source>
        <dbReference type="Pfam" id="PF11984"/>
    </source>
</evidence>
<dbReference type="AlphaFoldDB" id="A0A7U4QLA0"/>
<dbReference type="InterPro" id="IPR013426">
    <property type="entry name" value="EpsH-like"/>
</dbReference>
<reference evidence="10 11" key="1">
    <citation type="submission" date="2015-10" db="EMBL/GenBank/DDBJ databases">
        <title>Candidatus Desulfofervidus auxilii, a hydrogenotrophic sulfate-reducing bacterium involved in the thermophilic anaerobic oxidation of methane.</title>
        <authorList>
            <person name="Krukenberg V."/>
            <person name="Richter M."/>
            <person name="Wegener G."/>
        </authorList>
    </citation>
    <scope>NUCLEOTIDE SEQUENCE [LARGE SCALE GENOMIC DNA]</scope>
    <source>
        <strain evidence="10 11">HS1</strain>
    </source>
</reference>
<dbReference type="InterPro" id="IPR026392">
    <property type="entry name" value="Exo/Archaeosortase_dom"/>
</dbReference>
<keyword evidence="5" id="KW-0378">Hydrolase</keyword>
<feature type="transmembrane region" description="Helical" evidence="8">
    <location>
        <begin position="252"/>
        <end position="271"/>
    </location>
</feature>
<feature type="transmembrane region" description="Helical" evidence="8">
    <location>
        <begin position="123"/>
        <end position="142"/>
    </location>
</feature>
<dbReference type="InterPro" id="IPR026491">
    <property type="entry name" value="ExosortD_VPLPA"/>
</dbReference>
<feature type="transmembrane region" description="Helical" evidence="8">
    <location>
        <begin position="97"/>
        <end position="116"/>
    </location>
</feature>
<dbReference type="GO" id="GO:0008233">
    <property type="term" value="F:peptidase activity"/>
    <property type="evidence" value="ECO:0007669"/>
    <property type="project" value="UniProtKB-KW"/>
</dbReference>
<dbReference type="GO" id="GO:0005886">
    <property type="term" value="C:plasma membrane"/>
    <property type="evidence" value="ECO:0007669"/>
    <property type="project" value="UniProtKB-SubCell"/>
</dbReference>
<feature type="domain" description="Methanolan biosynthesis EpsI" evidence="9">
    <location>
        <begin position="310"/>
        <end position="511"/>
    </location>
</feature>
<keyword evidence="7 8" id="KW-0472">Membrane</keyword>
<protein>
    <submittedName>
        <fullName evidence="10">Transmembrane protein EpsH</fullName>
    </submittedName>
</protein>
<evidence type="ECO:0000313" key="10">
    <source>
        <dbReference type="EMBL" id="AMM41441.1"/>
    </source>
</evidence>
<evidence type="ECO:0000256" key="2">
    <source>
        <dbReference type="ARBA" id="ARBA00022475"/>
    </source>
</evidence>
<evidence type="ECO:0000256" key="1">
    <source>
        <dbReference type="ARBA" id="ARBA00004651"/>
    </source>
</evidence>
<evidence type="ECO:0000256" key="8">
    <source>
        <dbReference type="SAM" id="Phobius"/>
    </source>
</evidence>
<feature type="transmembrane region" description="Helical" evidence="8">
    <location>
        <begin position="190"/>
        <end position="209"/>
    </location>
</feature>
<dbReference type="Pfam" id="PF11984">
    <property type="entry name" value="DUF3485"/>
    <property type="match status" value="1"/>
</dbReference>
<evidence type="ECO:0000256" key="6">
    <source>
        <dbReference type="ARBA" id="ARBA00022989"/>
    </source>
</evidence>
<evidence type="ECO:0000256" key="7">
    <source>
        <dbReference type="ARBA" id="ARBA00023136"/>
    </source>
</evidence>
<dbReference type="InterPro" id="IPR019127">
    <property type="entry name" value="Exosortase"/>
</dbReference>
<dbReference type="RefSeq" id="WP_066063749.1">
    <property type="nucleotide sequence ID" value="NZ_CP013015.1"/>
</dbReference>
<dbReference type="Pfam" id="PF09721">
    <property type="entry name" value="Exosortase_EpsH"/>
    <property type="match status" value="1"/>
</dbReference>
<dbReference type="OrthoDB" id="9797363at2"/>
<sequence length="518" mass="59935">MKLISFAKKNVVNLIIIAVYVILLTSLYYSTFSWMIYRWYSSSDYNYCFLIPLLVIYLIWEKRKELSYTPSYPSSYGFLPLICGIILFSLGELAGEYYTLYISFWLVIVGLIWIHLGWKKMKIISFALIMILTMFPIPDFLYNNISARLQLISSKLGVVMMQIFGISVYREGNIINLGFTKLQVVEACSGLRYVIPLMVLGLICTYFLKGKLWKKIFIFFSTIPIAILANGFRIGITGILSEIYGPKVAESFFHGFSGWFIFMFGLGILLLEMRLLGKWKTNRVKGYRSRENIFLQEKKKKSWNYHFLGAVTLLGITLTIFQGVEFREKIPSLKPLSQFPLQIGQWEGTPKTMEQKFIDALDLSDYVIIDFLDKQKRLINFYVAYYESQRKGKSIHSPATCLPGSGWFFRKAGAIIIPVPAHGGSIRVNRALMEKIGQKQLCYYWFSQRGRILTNAYQLKIFVFWDALTKHRTEGALVRVISPVYKGEDIKDVDKRLQDFIKEVFPILEEFIPGKKLS</sequence>
<organism evidence="10 11">
    <name type="scientific">Desulfofervidus auxilii</name>
    <dbReference type="NCBI Taxonomy" id="1621989"/>
    <lineage>
        <taxon>Bacteria</taxon>
        <taxon>Pseudomonadati</taxon>
        <taxon>Thermodesulfobacteriota</taxon>
        <taxon>Candidatus Desulfofervidia</taxon>
        <taxon>Candidatus Desulfofervidales</taxon>
        <taxon>Candidatus Desulfofervidaceae</taxon>
        <taxon>Candidatus Desulfofervidus</taxon>
    </lineage>
</organism>
<dbReference type="EMBL" id="CP013015">
    <property type="protein sequence ID" value="AMM41441.1"/>
    <property type="molecule type" value="Genomic_DNA"/>
</dbReference>
<gene>
    <name evidence="10" type="ORF">HS1_001647</name>
</gene>
<comment type="subcellular location">
    <subcellularLocation>
        <location evidence="1">Cell membrane</location>
        <topology evidence="1">Multi-pass membrane protein</topology>
    </subcellularLocation>
</comment>
<keyword evidence="6 8" id="KW-1133">Transmembrane helix</keyword>
<evidence type="ECO:0000256" key="4">
    <source>
        <dbReference type="ARBA" id="ARBA00022692"/>
    </source>
</evidence>
<feature type="transmembrane region" description="Helical" evidence="8">
    <location>
        <begin position="43"/>
        <end position="60"/>
    </location>
</feature>
<dbReference type="GO" id="GO:0006508">
    <property type="term" value="P:proteolysis"/>
    <property type="evidence" value="ECO:0007669"/>
    <property type="project" value="UniProtKB-KW"/>
</dbReference>
<dbReference type="NCBIfam" id="TIGR04178">
    <property type="entry name" value="exo_archaeo"/>
    <property type="match status" value="1"/>
</dbReference>
<name>A0A7U4QLA0_DESA2</name>
<keyword evidence="4 8" id="KW-0812">Transmembrane</keyword>
<keyword evidence="3" id="KW-0645">Protease</keyword>
<dbReference type="NCBIfam" id="TIGR04152">
    <property type="entry name" value="exosort_VPLPA"/>
    <property type="match status" value="1"/>
</dbReference>
<feature type="transmembrane region" description="Helical" evidence="8">
    <location>
        <begin position="72"/>
        <end position="91"/>
    </location>
</feature>
<evidence type="ECO:0000256" key="3">
    <source>
        <dbReference type="ARBA" id="ARBA00022670"/>
    </source>
</evidence>
<evidence type="ECO:0000313" key="11">
    <source>
        <dbReference type="Proteomes" id="UP000070560"/>
    </source>
</evidence>